<proteinExistence type="predicted"/>
<dbReference type="GO" id="GO:0016788">
    <property type="term" value="F:hydrolase activity, acting on ester bonds"/>
    <property type="evidence" value="ECO:0007669"/>
    <property type="project" value="InterPro"/>
</dbReference>
<keyword evidence="2" id="KW-0540">Nuclease</keyword>
<comment type="cofactor">
    <cofactor evidence="1">
        <name>Mg(2+)</name>
        <dbReference type="ChEBI" id="CHEBI:18420"/>
    </cofactor>
</comment>
<dbReference type="Proteomes" id="UP000824238">
    <property type="component" value="Unassembled WGS sequence"/>
</dbReference>
<gene>
    <name evidence="5" type="ORF">IAD36_09040</name>
</gene>
<evidence type="ECO:0000313" key="5">
    <source>
        <dbReference type="EMBL" id="HIR55722.1"/>
    </source>
</evidence>
<keyword evidence="3" id="KW-0378">Hydrolase</keyword>
<reference evidence="5" key="1">
    <citation type="submission" date="2020-10" db="EMBL/GenBank/DDBJ databases">
        <authorList>
            <person name="Gilroy R."/>
        </authorList>
    </citation>
    <scope>NUCLEOTIDE SEQUENCE</scope>
    <source>
        <strain evidence="5">ChiGjej3B3-7149</strain>
    </source>
</reference>
<dbReference type="Gene3D" id="3.40.1350.10">
    <property type="match status" value="1"/>
</dbReference>
<dbReference type="AlphaFoldDB" id="A0A9D1DMS5"/>
<organism evidence="5 6">
    <name type="scientific">Candidatus Scatomorpha intestinigallinarum</name>
    <dbReference type="NCBI Taxonomy" id="2840923"/>
    <lineage>
        <taxon>Bacteria</taxon>
        <taxon>Bacillati</taxon>
        <taxon>Bacillota</taxon>
        <taxon>Clostridia</taxon>
        <taxon>Eubacteriales</taxon>
        <taxon>Candidatus Scatomorpha</taxon>
    </lineage>
</organism>
<dbReference type="InterPro" id="IPR014883">
    <property type="entry name" value="VRR_NUC"/>
</dbReference>
<reference evidence="5" key="2">
    <citation type="journal article" date="2021" name="PeerJ">
        <title>Extensive microbial diversity within the chicken gut microbiome revealed by metagenomics and culture.</title>
        <authorList>
            <person name="Gilroy R."/>
            <person name="Ravi A."/>
            <person name="Getino M."/>
            <person name="Pursley I."/>
            <person name="Horton D.L."/>
            <person name="Alikhan N.F."/>
            <person name="Baker D."/>
            <person name="Gharbi K."/>
            <person name="Hall N."/>
            <person name="Watson M."/>
            <person name="Adriaenssens E.M."/>
            <person name="Foster-Nyarko E."/>
            <person name="Jarju S."/>
            <person name="Secka A."/>
            <person name="Antonio M."/>
            <person name="Oren A."/>
            <person name="Chaudhuri R.R."/>
            <person name="La Ragione R."/>
            <person name="Hildebrand F."/>
            <person name="Pallen M.J."/>
        </authorList>
    </citation>
    <scope>NUCLEOTIDE SEQUENCE</scope>
    <source>
        <strain evidence="5">ChiGjej3B3-7149</strain>
    </source>
</reference>
<dbReference type="InterPro" id="IPR011856">
    <property type="entry name" value="tRNA_endonuc-like_dom_sf"/>
</dbReference>
<dbReference type="GO" id="GO:0003676">
    <property type="term" value="F:nucleic acid binding"/>
    <property type="evidence" value="ECO:0007669"/>
    <property type="project" value="InterPro"/>
</dbReference>
<comment type="caution">
    <text evidence="5">The sequence shown here is derived from an EMBL/GenBank/DDBJ whole genome shotgun (WGS) entry which is preliminary data.</text>
</comment>
<feature type="domain" description="VRR-NUC" evidence="4">
    <location>
        <begin position="1"/>
        <end position="81"/>
    </location>
</feature>
<dbReference type="GO" id="GO:0004518">
    <property type="term" value="F:nuclease activity"/>
    <property type="evidence" value="ECO:0007669"/>
    <property type="project" value="UniProtKB-KW"/>
</dbReference>
<evidence type="ECO:0000313" key="6">
    <source>
        <dbReference type="Proteomes" id="UP000824238"/>
    </source>
</evidence>
<evidence type="ECO:0000256" key="3">
    <source>
        <dbReference type="ARBA" id="ARBA00022801"/>
    </source>
</evidence>
<dbReference type="EMBL" id="DVHH01000217">
    <property type="protein sequence ID" value="HIR55722.1"/>
    <property type="molecule type" value="Genomic_DNA"/>
</dbReference>
<evidence type="ECO:0000259" key="4">
    <source>
        <dbReference type="SMART" id="SM00990"/>
    </source>
</evidence>
<evidence type="ECO:0000256" key="2">
    <source>
        <dbReference type="ARBA" id="ARBA00022722"/>
    </source>
</evidence>
<dbReference type="Pfam" id="PF08774">
    <property type="entry name" value="VRR_NUC"/>
    <property type="match status" value="1"/>
</dbReference>
<protein>
    <submittedName>
        <fullName evidence="5">VRR-NUC domain-containing protein</fullName>
    </submittedName>
</protein>
<accession>A0A9D1DMS5</accession>
<dbReference type="SMART" id="SM00990">
    <property type="entry name" value="VRR_NUC"/>
    <property type="match status" value="1"/>
</dbReference>
<evidence type="ECO:0000256" key="1">
    <source>
        <dbReference type="ARBA" id="ARBA00001946"/>
    </source>
</evidence>
<sequence length="93" mass="10332">MLERAIEQRLVEAVRKAGGLCPKFVSPGWDGVPDRIVLLPGGKMGFVELKAPGQKLRPLQRRRREQLECLGFRVFVIDGVEQIGGVLHEILSA</sequence>
<name>A0A9D1DMS5_9FIRM</name>